<dbReference type="eggNOG" id="ENOG50319TT">
    <property type="taxonomic scope" value="Bacteria"/>
</dbReference>
<organism evidence="1 2">
    <name type="scientific">Hippea maritima (strain ATCC 700847 / DSM 10411 / MH2)</name>
    <dbReference type="NCBI Taxonomy" id="760142"/>
    <lineage>
        <taxon>Bacteria</taxon>
        <taxon>Pseudomonadati</taxon>
        <taxon>Campylobacterota</taxon>
        <taxon>Desulfurellia</taxon>
        <taxon>Desulfurellales</taxon>
        <taxon>Hippeaceae</taxon>
        <taxon>Hippea</taxon>
    </lineage>
</organism>
<dbReference type="EMBL" id="CP002606">
    <property type="protein sequence ID" value="AEA33061.1"/>
    <property type="molecule type" value="Genomic_DNA"/>
</dbReference>
<dbReference type="STRING" id="760142.Hipma_0081"/>
<evidence type="ECO:0000313" key="2">
    <source>
        <dbReference type="Proteomes" id="UP000008139"/>
    </source>
</evidence>
<sequence>MMNRLWVRVDMVGGECYIGSLDYYYEEGDDLMMVLEDQAYLGLKIDNVHKCKEVEGKLLLEPIDAGSSIYKSSMIIMNTDNIITIKFLKEDSSIVKELEGKITKKEKRSVKASKNILQFKPVKRENV</sequence>
<dbReference type="KEGG" id="hmr:Hipma_0081"/>
<accession>F2LWT3</accession>
<name>F2LWT3_HIPMA</name>
<dbReference type="HOGENOM" id="CLU_2045849_0_0_7"/>
<proteinExistence type="predicted"/>
<dbReference type="InParanoid" id="F2LWT3"/>
<reference evidence="1 2" key="1">
    <citation type="journal article" date="2011" name="Stand. Genomic Sci.">
        <title>Complete genome sequence of the thermophilic sulfur-reducer Hippea maritima type strain (MH(2)).</title>
        <authorList>
            <person name="Huntemann M."/>
            <person name="Lu M."/>
            <person name="Nolan M."/>
            <person name="Lapidus A."/>
            <person name="Lucas S."/>
            <person name="Hammon N."/>
            <person name="Deshpande S."/>
            <person name="Cheng J.F."/>
            <person name="Tapia R."/>
            <person name="Han C."/>
            <person name="Goodwin L."/>
            <person name="Pitluck S."/>
            <person name="Liolios K."/>
            <person name="Pagani I."/>
            <person name="Ivanova N."/>
            <person name="Ovchinikova G."/>
            <person name="Pati A."/>
            <person name="Chen A."/>
            <person name="Palaniappan K."/>
            <person name="Land M."/>
            <person name="Hauser L."/>
            <person name="Jeffries C.D."/>
            <person name="Detter J.C."/>
            <person name="Brambilla E.M."/>
            <person name="Rohde M."/>
            <person name="Spring S."/>
            <person name="Goker M."/>
            <person name="Woyke T."/>
            <person name="Bristow J."/>
            <person name="Eisen J.A."/>
            <person name="Markowitz V."/>
            <person name="Hugenholtz P."/>
            <person name="Kyrpides N.C."/>
            <person name="Klenk H.P."/>
            <person name="Mavromatis K."/>
        </authorList>
    </citation>
    <scope>NUCLEOTIDE SEQUENCE [LARGE SCALE GENOMIC DNA]</scope>
    <source>
        <strain evidence="2">ATCC 700847 / DSM 10411 / MH2</strain>
    </source>
</reference>
<protein>
    <submittedName>
        <fullName evidence="1">Uncharacterized protein</fullName>
    </submittedName>
</protein>
<dbReference type="AlphaFoldDB" id="F2LWT3"/>
<keyword evidence="2" id="KW-1185">Reference proteome</keyword>
<dbReference type="OrthoDB" id="5517611at2"/>
<dbReference type="RefSeq" id="WP_013681106.1">
    <property type="nucleotide sequence ID" value="NC_015318.1"/>
</dbReference>
<reference evidence="2" key="2">
    <citation type="submission" date="2011-03" db="EMBL/GenBank/DDBJ databases">
        <title>The complete genome of Hippea maritima DSM 10411.</title>
        <authorList>
            <consortium name="US DOE Joint Genome Institute (JGI-PGF)"/>
            <person name="Lucas S."/>
            <person name="Copeland A."/>
            <person name="Lapidus A."/>
            <person name="Bruce D."/>
            <person name="Goodwin L."/>
            <person name="Pitluck S."/>
            <person name="Peters L."/>
            <person name="Kyrpides N."/>
            <person name="Mavromatis K."/>
            <person name="Pagani I."/>
            <person name="Ivanova N."/>
            <person name="Mikhailova N."/>
            <person name="Lu M."/>
            <person name="Detter J.C."/>
            <person name="Tapia R."/>
            <person name="Han C."/>
            <person name="Land M."/>
            <person name="Hauser L."/>
            <person name="Markowitz V."/>
            <person name="Cheng J.-F."/>
            <person name="Hugenholtz P."/>
            <person name="Woyke T."/>
            <person name="Wu D."/>
            <person name="Spring S."/>
            <person name="Schroeder M."/>
            <person name="Brambilla E."/>
            <person name="Klenk H.-P."/>
            <person name="Eisen J.A."/>
        </authorList>
    </citation>
    <scope>NUCLEOTIDE SEQUENCE [LARGE SCALE GENOMIC DNA]</scope>
    <source>
        <strain evidence="2">ATCC 700847 / DSM 10411 / MH2</strain>
    </source>
</reference>
<dbReference type="Proteomes" id="UP000008139">
    <property type="component" value="Chromosome"/>
</dbReference>
<evidence type="ECO:0000313" key="1">
    <source>
        <dbReference type="EMBL" id="AEA33061.1"/>
    </source>
</evidence>
<gene>
    <name evidence="1" type="ordered locus">Hipma_0081</name>
</gene>